<dbReference type="CDD" id="cd00161">
    <property type="entry name" value="beta-trefoil_Ricin-like"/>
    <property type="match status" value="1"/>
</dbReference>
<dbReference type="InterPro" id="IPR004199">
    <property type="entry name" value="B-gal_small/dom_5"/>
</dbReference>
<dbReference type="Pfam" id="PF02837">
    <property type="entry name" value="Glyco_hydro_2_N"/>
    <property type="match status" value="1"/>
</dbReference>
<dbReference type="FunFam" id="3.20.20.80:FF:000018">
    <property type="entry name" value="Beta-galactosidase"/>
    <property type="match status" value="1"/>
</dbReference>
<dbReference type="SUPFAM" id="SSF49785">
    <property type="entry name" value="Galactose-binding domain-like"/>
    <property type="match status" value="1"/>
</dbReference>
<organism evidence="15 16">
    <name type="scientific">Bacteroides coprosuis DSM 18011</name>
    <dbReference type="NCBI Taxonomy" id="679937"/>
    <lineage>
        <taxon>Bacteria</taxon>
        <taxon>Pseudomonadati</taxon>
        <taxon>Bacteroidota</taxon>
        <taxon>Bacteroidia</taxon>
        <taxon>Bacteroidales</taxon>
        <taxon>Bacteroidaceae</taxon>
        <taxon>Bacteroides</taxon>
    </lineage>
</organism>
<evidence type="ECO:0000256" key="10">
    <source>
        <dbReference type="ARBA" id="ARBA00023295"/>
    </source>
</evidence>
<dbReference type="GO" id="GO:0030246">
    <property type="term" value="F:carbohydrate binding"/>
    <property type="evidence" value="ECO:0007669"/>
    <property type="project" value="InterPro"/>
</dbReference>
<dbReference type="InterPro" id="IPR011013">
    <property type="entry name" value="Gal_mutarotase_sf_dom"/>
</dbReference>
<evidence type="ECO:0000313" key="15">
    <source>
        <dbReference type="EMBL" id="EGJ72383.1"/>
    </source>
</evidence>
<dbReference type="PANTHER" id="PTHR46323">
    <property type="entry name" value="BETA-GALACTOSIDASE"/>
    <property type="match status" value="1"/>
</dbReference>
<sequence length="1188" mass="137659">MKNTNYAKKKAILWLLLFIPLIAQAQSFNSTSLYKIYNHEGKVIDNNSSWDNNGNIFLSEEDKDNPGQYISLTFVEEGLYYVAFPAFEKALDYTNNPELGILAIQWDGHITNPNQKWIFEKTNQDTYNILCRVNPNLALSYRNDGKLQLTAKDSLDPTQSWKVTPTQHKLPNIIEEVGKENWENQSIFAINKEEPRNTFIPFFSQEDLKNDPSFKHPWEFPQGKNFMLLSGNWKFHWVDSPEKRPIDFYKDDFDTSKWNNIPVPSSWEMQGYGTPIYTNVTYPHKNEPPFIKPVKGWTIEKEKNPVGSYKREFILTDEWVNKEIFLHFDGCYSALYVWVNGKEVGYSQGANNDAEFNITKYAKKGVNTISCEVYRWSDGSYLEDQDMFRLSGIHRNVYLYATKDVRVRDYHITDTLNESLNEASFHVKANIQAFTQSYKNLKLTVEVLDPSLNLVTTESVIIPKIKKDSQYEVSVGGLINSNLLLWNAEQPHLYTFIVSLKDSKDNLLETSSNKYGFRKIEVKDNRIFINNESILFKGVNRHDTHPTLGKAIPVSSMKQDIELMKQNNVNMVRTAHYPNDPRMYALYDYYGLYVMDEADVECHGNNSISGRESWAPAMIDRVVRMVQRDKNHPSIIFWSMGNECGAGSNFDLMYQATKQIDTSRPIHYEGKNDIADIDSNMYPSLTNMINFDQQPRNKPYFLCEYAHAMGNAIGNLAEYWDYIEHHSNRMIGGCIWDWVDQGLCKIDRPKNEFYYGGDFGDMPNDKDFCANGIITSDRKMTPKLMEVKKVYQYIQTSYIENTTIKIHNAYDFLNLNAFVLDWVLLKDGVQIEQGSLNLPSILPNQDKAVRIPYHTSIDKEAEYALNVYYRKVNPEFWVPENHTFASEQFIFNYLQPHNLPTEGNIKDINIKESKDILSIKGNDFSMQFNKINGLLHSLMYSGKEYIYNGEGFSFNWYRSNNNDGRSYVNSSSEVKDFYWKKDENYIQVTIALITTLADENRSSYPHQLTYIINKQGEIAVEADFNLDEGAYIVPRLGLQAKLTEDLEKVSYYGRGPWENYRDRKTSSFLGVYHNTISGFEENYIRSQSMGNREDVRWISITDEGGKGIKIQSKDKPFNFSILHFTDKQLWNDLNHGHELKTNRLKESILSIDAIQRGLGNQSCGPAPLDKYEMKPGKYSCSFILSYIK</sequence>
<dbReference type="GO" id="GO:0005990">
    <property type="term" value="P:lactose catabolic process"/>
    <property type="evidence" value="ECO:0007669"/>
    <property type="project" value="TreeGrafter"/>
</dbReference>
<dbReference type="InterPro" id="IPR013783">
    <property type="entry name" value="Ig-like_fold"/>
</dbReference>
<keyword evidence="9" id="KW-0106">Calcium</keyword>
<dbReference type="InterPro" id="IPR006102">
    <property type="entry name" value="Ig-like_GH2"/>
</dbReference>
<evidence type="ECO:0000256" key="3">
    <source>
        <dbReference type="ARBA" id="ARBA00001959"/>
    </source>
</evidence>
<evidence type="ECO:0000256" key="6">
    <source>
        <dbReference type="ARBA" id="ARBA00012756"/>
    </source>
</evidence>
<keyword evidence="8 12" id="KW-0378">Hydrolase</keyword>
<evidence type="ECO:0000256" key="7">
    <source>
        <dbReference type="ARBA" id="ARBA00013303"/>
    </source>
</evidence>
<dbReference type="InterPro" id="IPR006103">
    <property type="entry name" value="Glyco_hydro_2_cat"/>
</dbReference>
<dbReference type="SUPFAM" id="SSF74650">
    <property type="entry name" value="Galactose mutarotase-like"/>
    <property type="match status" value="1"/>
</dbReference>
<dbReference type="Gene3D" id="2.60.40.10">
    <property type="entry name" value="Immunoglobulins"/>
    <property type="match status" value="2"/>
</dbReference>
<dbReference type="InterPro" id="IPR032312">
    <property type="entry name" value="LacZ_4"/>
</dbReference>
<name>F3ZUD5_9BACE</name>
<comment type="subunit">
    <text evidence="5">Monomer.</text>
</comment>
<feature type="signal peptide" evidence="13">
    <location>
        <begin position="1"/>
        <end position="25"/>
    </location>
</feature>
<dbReference type="InterPro" id="IPR008979">
    <property type="entry name" value="Galactose-bd-like_sf"/>
</dbReference>
<dbReference type="Pfam" id="PF16353">
    <property type="entry name" value="LacZ_4"/>
    <property type="match status" value="1"/>
</dbReference>
<evidence type="ECO:0000256" key="13">
    <source>
        <dbReference type="SAM" id="SignalP"/>
    </source>
</evidence>
<feature type="chain" id="PRO_5003303909" description="Beta-galactosidase" evidence="13">
    <location>
        <begin position="26"/>
        <end position="1188"/>
    </location>
</feature>
<accession>F3ZUD5</accession>
<dbReference type="Gene3D" id="3.20.20.80">
    <property type="entry name" value="Glycosidases"/>
    <property type="match status" value="1"/>
</dbReference>
<dbReference type="EC" id="3.2.1.23" evidence="6 12"/>
<dbReference type="GO" id="GO:0004565">
    <property type="term" value="F:beta-galactosidase activity"/>
    <property type="evidence" value="ECO:0007669"/>
    <property type="project" value="UniProtKB-EC"/>
</dbReference>
<evidence type="ECO:0000256" key="1">
    <source>
        <dbReference type="ARBA" id="ARBA00001412"/>
    </source>
</evidence>
<evidence type="ECO:0000259" key="14">
    <source>
        <dbReference type="SMART" id="SM01038"/>
    </source>
</evidence>
<comment type="similarity">
    <text evidence="4 12">Belongs to the glycosyl hydrolase 2 family.</text>
</comment>
<dbReference type="InterPro" id="IPR006104">
    <property type="entry name" value="Glyco_hydro_2_N"/>
</dbReference>
<dbReference type="STRING" id="679937.Bcop_2220"/>
<keyword evidence="13" id="KW-0732">Signal</keyword>
<keyword evidence="10 12" id="KW-0326">Glycosidase</keyword>
<evidence type="ECO:0000256" key="11">
    <source>
        <dbReference type="ARBA" id="ARBA00032230"/>
    </source>
</evidence>
<dbReference type="PRINTS" id="PR00132">
    <property type="entry name" value="GLHYDRLASE2"/>
</dbReference>
<dbReference type="InterPro" id="IPR023230">
    <property type="entry name" value="Glyco_hydro_2_CS"/>
</dbReference>
<dbReference type="HOGENOM" id="CLU_002346_0_2_10"/>
<dbReference type="eggNOG" id="COG3250">
    <property type="taxonomic scope" value="Bacteria"/>
</dbReference>
<dbReference type="Pfam" id="PF02836">
    <property type="entry name" value="Glyco_hydro_2_C"/>
    <property type="match status" value="1"/>
</dbReference>
<keyword evidence="16" id="KW-1185">Reference proteome</keyword>
<evidence type="ECO:0000256" key="8">
    <source>
        <dbReference type="ARBA" id="ARBA00022801"/>
    </source>
</evidence>
<comment type="catalytic activity">
    <reaction evidence="1 12">
        <text>Hydrolysis of terminal non-reducing beta-D-galactose residues in beta-D-galactosides.</text>
        <dbReference type="EC" id="3.2.1.23"/>
    </reaction>
</comment>
<evidence type="ECO:0000256" key="5">
    <source>
        <dbReference type="ARBA" id="ARBA00011245"/>
    </source>
</evidence>
<dbReference type="SUPFAM" id="SSF51445">
    <property type="entry name" value="(Trans)glycosidases"/>
    <property type="match status" value="1"/>
</dbReference>
<dbReference type="OrthoDB" id="9801077at2"/>
<dbReference type="InterPro" id="IPR006101">
    <property type="entry name" value="Glyco_hydro_2"/>
</dbReference>
<dbReference type="EMBL" id="CM001167">
    <property type="protein sequence ID" value="EGJ72383.1"/>
    <property type="molecule type" value="Genomic_DNA"/>
</dbReference>
<feature type="domain" description="Beta galactosidase small chain/" evidence="14">
    <location>
        <begin position="918"/>
        <end position="1185"/>
    </location>
</feature>
<reference evidence="15 16" key="1">
    <citation type="journal article" date="2011" name="Stand. Genomic Sci.">
        <title>Non-contiguous finished genome sequence of Bacteroides coprosuis type strain (PC139).</title>
        <authorList>
            <person name="Land M."/>
            <person name="Held B."/>
            <person name="Gronow S."/>
            <person name="Abt B."/>
            <person name="Lucas S."/>
            <person name="Del Rio T.G."/>
            <person name="Nolan M."/>
            <person name="Tice H."/>
            <person name="Cheng J.F."/>
            <person name="Pitluck S."/>
            <person name="Liolios K."/>
            <person name="Pagani I."/>
            <person name="Ivanova N."/>
            <person name="Mavromatis K."/>
            <person name="Mikhailova N."/>
            <person name="Pati A."/>
            <person name="Tapia R."/>
            <person name="Han C."/>
            <person name="Goodwin L."/>
            <person name="Chen A."/>
            <person name="Palaniappan K."/>
            <person name="Hauser L."/>
            <person name="Brambilla E.M."/>
            <person name="Rohde M."/>
            <person name="Goker M."/>
            <person name="Detter J.C."/>
            <person name="Woyke T."/>
            <person name="Bristow J."/>
            <person name="Eisen J.A."/>
            <person name="Markowitz V."/>
            <person name="Hugenholtz P."/>
            <person name="Kyrpides N.C."/>
            <person name="Klenk H.P."/>
            <person name="Lapidus A."/>
        </authorList>
    </citation>
    <scope>NUCLEOTIDE SEQUENCE</scope>
    <source>
        <strain evidence="15 16">DSM 18011</strain>
    </source>
</reference>
<comment type="cofactor">
    <cofactor evidence="2">
        <name>Ca(2+)</name>
        <dbReference type="ChEBI" id="CHEBI:29108"/>
    </cofactor>
</comment>
<dbReference type="Pfam" id="PF02929">
    <property type="entry name" value="Bgal_small_N"/>
    <property type="match status" value="1"/>
</dbReference>
<proteinExistence type="inferred from homology"/>
<dbReference type="InterPro" id="IPR014718">
    <property type="entry name" value="GH-type_carb-bd"/>
</dbReference>
<evidence type="ECO:0000256" key="2">
    <source>
        <dbReference type="ARBA" id="ARBA00001913"/>
    </source>
</evidence>
<dbReference type="InterPro" id="IPR035992">
    <property type="entry name" value="Ricin_B-like_lectins"/>
</dbReference>
<dbReference type="InterPro" id="IPR017853">
    <property type="entry name" value="GH"/>
</dbReference>
<dbReference type="Gene3D" id="2.80.10.50">
    <property type="match status" value="1"/>
</dbReference>
<dbReference type="InterPro" id="IPR050347">
    <property type="entry name" value="Bact_Beta-galactosidase"/>
</dbReference>
<dbReference type="InterPro" id="IPR036156">
    <property type="entry name" value="Beta-gal/glucu_dom_sf"/>
</dbReference>
<dbReference type="AlphaFoldDB" id="F3ZUD5"/>
<evidence type="ECO:0000313" key="16">
    <source>
        <dbReference type="Proteomes" id="UP000018439"/>
    </source>
</evidence>
<comment type="cofactor">
    <cofactor evidence="3">
        <name>Na(+)</name>
        <dbReference type="ChEBI" id="CHEBI:29101"/>
    </cofactor>
</comment>
<dbReference type="Gene3D" id="2.70.98.10">
    <property type="match status" value="1"/>
</dbReference>
<dbReference type="InterPro" id="IPR023232">
    <property type="entry name" value="Glyco_hydro_2_AS"/>
</dbReference>
<evidence type="ECO:0000256" key="9">
    <source>
        <dbReference type="ARBA" id="ARBA00022837"/>
    </source>
</evidence>
<evidence type="ECO:0000256" key="4">
    <source>
        <dbReference type="ARBA" id="ARBA00007401"/>
    </source>
</evidence>
<dbReference type="PANTHER" id="PTHR46323:SF2">
    <property type="entry name" value="BETA-GALACTOSIDASE"/>
    <property type="match status" value="1"/>
</dbReference>
<dbReference type="Proteomes" id="UP000018439">
    <property type="component" value="Chromosome"/>
</dbReference>
<evidence type="ECO:0000256" key="12">
    <source>
        <dbReference type="RuleBase" id="RU361154"/>
    </source>
</evidence>
<dbReference type="GO" id="GO:0009341">
    <property type="term" value="C:beta-galactosidase complex"/>
    <property type="evidence" value="ECO:0007669"/>
    <property type="project" value="InterPro"/>
</dbReference>
<dbReference type="PROSITE" id="PS00719">
    <property type="entry name" value="GLYCOSYL_HYDROL_F2_1"/>
    <property type="match status" value="1"/>
</dbReference>
<dbReference type="Pfam" id="PF00703">
    <property type="entry name" value="Glyco_hydro_2"/>
    <property type="match status" value="1"/>
</dbReference>
<dbReference type="SUPFAM" id="SSF50370">
    <property type="entry name" value="Ricin B-like lectins"/>
    <property type="match status" value="1"/>
</dbReference>
<dbReference type="SMART" id="SM01038">
    <property type="entry name" value="Bgal_small_N"/>
    <property type="match status" value="1"/>
</dbReference>
<dbReference type="SUPFAM" id="SSF49303">
    <property type="entry name" value="beta-Galactosidase/glucuronidase domain"/>
    <property type="match status" value="2"/>
</dbReference>
<dbReference type="PROSITE" id="PS50231">
    <property type="entry name" value="RICIN_B_LECTIN"/>
    <property type="match status" value="1"/>
</dbReference>
<dbReference type="PROSITE" id="PS00608">
    <property type="entry name" value="GLYCOSYL_HYDROL_F2_2"/>
    <property type="match status" value="1"/>
</dbReference>
<dbReference type="Gene3D" id="2.60.120.260">
    <property type="entry name" value="Galactose-binding domain-like"/>
    <property type="match status" value="1"/>
</dbReference>
<protein>
    <recommendedName>
        <fullName evidence="7 12">Beta-galactosidase</fullName>
        <ecNumber evidence="6 12">3.2.1.23</ecNumber>
    </recommendedName>
    <alternativeName>
        <fullName evidence="11 12">Lactase</fullName>
    </alternativeName>
</protein>
<gene>
    <name evidence="15" type="ORF">Bcop_2220</name>
</gene>